<evidence type="ECO:0000313" key="1">
    <source>
        <dbReference type="EMBL" id="ALF53686.1"/>
    </source>
</evidence>
<gene>
    <name evidence="1" type="ORF">ACX27_13885</name>
</gene>
<sequence length="141" mass="15533">MSKLVSTLLIAATLLLTASHDSKISLAGTCASNCGKAPLQFTPGQRVRVQVINRTPRVLKLQKPSITDPISLNPGQILYLDQLEGTEPNTSLIFWDETGRSIEANLSRPNLATLRVELRPTWRVPGDRSVYIQDDGRINVL</sequence>
<dbReference type="OrthoDB" id="463439at2"/>
<dbReference type="Proteomes" id="UP000062645">
    <property type="component" value="Chromosome"/>
</dbReference>
<dbReference type="KEGG" id="npz:ACX27_13885"/>
<evidence type="ECO:0000313" key="2">
    <source>
        <dbReference type="Proteomes" id="UP000062645"/>
    </source>
</evidence>
<accession>A0A0M4TKV7</accession>
<name>A0A0M4TKV7_9NOSO</name>
<organism evidence="1 2">
    <name type="scientific">Nostoc piscinale CENA21</name>
    <dbReference type="NCBI Taxonomy" id="224013"/>
    <lineage>
        <taxon>Bacteria</taxon>
        <taxon>Bacillati</taxon>
        <taxon>Cyanobacteriota</taxon>
        <taxon>Cyanophyceae</taxon>
        <taxon>Nostocales</taxon>
        <taxon>Nostocaceae</taxon>
        <taxon>Nostoc</taxon>
    </lineage>
</organism>
<proteinExistence type="predicted"/>
<dbReference type="EMBL" id="CP012036">
    <property type="protein sequence ID" value="ALF53686.1"/>
    <property type="molecule type" value="Genomic_DNA"/>
</dbReference>
<dbReference type="PATRIC" id="fig|224013.5.peg.3357"/>
<protein>
    <submittedName>
        <fullName evidence="1">Uncharacterized protein</fullName>
    </submittedName>
</protein>
<dbReference type="RefSeq" id="WP_062293383.1">
    <property type="nucleotide sequence ID" value="NZ_CP012036.1"/>
</dbReference>
<keyword evidence="2" id="KW-1185">Reference proteome</keyword>
<dbReference type="AlphaFoldDB" id="A0A0M4TKV7"/>
<reference evidence="2" key="1">
    <citation type="submission" date="2015-07" db="EMBL/GenBank/DDBJ databases">
        <title>Genome Of Nitrogen-Fixing Cyanobacterium Nostoc piscinale CENA21 From Solimoes/Amazon River Floodplain Sediments And Comparative Genomics To Uncover Biosynthetic Natural Products Potential.</title>
        <authorList>
            <person name="Leao T.F."/>
            <person name="Leao P.N."/>
            <person name="Guimaraes P.I."/>
            <person name="de Melo A.G.C."/>
            <person name="Ramos R.T.J."/>
            <person name="Silva A."/>
            <person name="Fiore M.F."/>
            <person name="Schneider M.P.C."/>
        </authorList>
    </citation>
    <scope>NUCLEOTIDE SEQUENCE [LARGE SCALE GENOMIC DNA]</scope>
    <source>
        <strain evidence="2">CENA21</strain>
    </source>
</reference>
<reference evidence="1 2" key="2">
    <citation type="journal article" date="2016" name="Genome Announc.">
        <title>Draft Genome Sequence of the N2-Fixing Cyanobacterium Nostoc piscinale CENA21, Isolated from the Brazilian Amazon Floodplain.</title>
        <authorList>
            <person name="Leao T."/>
            <person name="Guimaraes P.I."/>
            <person name="de Melo A.G."/>
            <person name="Ramos R.T."/>
            <person name="Leao P.N."/>
            <person name="Silva A."/>
            <person name="Fiore M.F."/>
            <person name="Schneider M.P."/>
        </authorList>
    </citation>
    <scope>NUCLEOTIDE SEQUENCE [LARGE SCALE GENOMIC DNA]</scope>
    <source>
        <strain evidence="1 2">CENA21</strain>
    </source>
</reference>
<dbReference type="STRING" id="224013.ACX27_13885"/>